<keyword evidence="3 5" id="KW-0012">Acyltransferase</keyword>
<reference evidence="5 6" key="1">
    <citation type="submission" date="2019-02" db="EMBL/GenBank/DDBJ databases">
        <title>Deep-cultivation of Planctomycetes and their phenomic and genomic characterization uncovers novel biology.</title>
        <authorList>
            <person name="Wiegand S."/>
            <person name="Jogler M."/>
            <person name="Boedeker C."/>
            <person name="Pinto D."/>
            <person name="Vollmers J."/>
            <person name="Rivas-Marin E."/>
            <person name="Kohn T."/>
            <person name="Peeters S.H."/>
            <person name="Heuer A."/>
            <person name="Rast P."/>
            <person name="Oberbeckmann S."/>
            <person name="Bunk B."/>
            <person name="Jeske O."/>
            <person name="Meyerdierks A."/>
            <person name="Storesund J.E."/>
            <person name="Kallscheuer N."/>
            <person name="Luecker S."/>
            <person name="Lage O.M."/>
            <person name="Pohl T."/>
            <person name="Merkel B.J."/>
            <person name="Hornburger P."/>
            <person name="Mueller R.-W."/>
            <person name="Bruemmer F."/>
            <person name="Labrenz M."/>
            <person name="Spormann A.M."/>
            <person name="Op Den Camp H."/>
            <person name="Overmann J."/>
            <person name="Amann R."/>
            <person name="Jetten M.S.M."/>
            <person name="Mascher T."/>
            <person name="Medema M.H."/>
            <person name="Devos D.P."/>
            <person name="Kaster A.-K."/>
            <person name="Ovreas L."/>
            <person name="Rohde M."/>
            <person name="Galperin M.Y."/>
            <person name="Jogler C."/>
        </authorList>
    </citation>
    <scope>NUCLEOTIDE SEQUENCE [LARGE SCALE GENOMIC DNA]</scope>
    <source>
        <strain evidence="5 6">CA13</strain>
    </source>
</reference>
<dbReference type="SUPFAM" id="SSF69593">
    <property type="entry name" value="Glycerol-3-phosphate (1)-acyltransferase"/>
    <property type="match status" value="1"/>
</dbReference>
<gene>
    <name evidence="5" type="ORF">CA13_70410</name>
</gene>
<dbReference type="SMART" id="SM00563">
    <property type="entry name" value="PlsC"/>
    <property type="match status" value="1"/>
</dbReference>
<feature type="domain" description="Phospholipid/glycerol acyltransferase" evidence="4">
    <location>
        <begin position="59"/>
        <end position="187"/>
    </location>
</feature>
<dbReference type="EMBL" id="SJPJ01000002">
    <property type="protein sequence ID" value="TWT76546.1"/>
    <property type="molecule type" value="Genomic_DNA"/>
</dbReference>
<keyword evidence="6" id="KW-1185">Reference proteome</keyword>
<dbReference type="GO" id="GO:0003841">
    <property type="term" value="F:1-acylglycerol-3-phosphate O-acyltransferase activity"/>
    <property type="evidence" value="ECO:0007669"/>
    <property type="project" value="TreeGrafter"/>
</dbReference>
<name>A0A5C5YNR0_9BACT</name>
<evidence type="ECO:0000256" key="3">
    <source>
        <dbReference type="ARBA" id="ARBA00023315"/>
    </source>
</evidence>
<dbReference type="GO" id="GO:0006654">
    <property type="term" value="P:phosphatidic acid biosynthetic process"/>
    <property type="evidence" value="ECO:0007669"/>
    <property type="project" value="TreeGrafter"/>
</dbReference>
<evidence type="ECO:0000313" key="6">
    <source>
        <dbReference type="Proteomes" id="UP000315010"/>
    </source>
</evidence>
<evidence type="ECO:0000256" key="1">
    <source>
        <dbReference type="ARBA" id="ARBA00005189"/>
    </source>
</evidence>
<evidence type="ECO:0000259" key="4">
    <source>
        <dbReference type="SMART" id="SM00563"/>
    </source>
</evidence>
<keyword evidence="2 5" id="KW-0808">Transferase</keyword>
<dbReference type="AlphaFoldDB" id="A0A5C5YNR0"/>
<dbReference type="RefSeq" id="WP_419195324.1">
    <property type="nucleotide sequence ID" value="NZ_SJPJ01000002.1"/>
</dbReference>
<protein>
    <submittedName>
        <fullName evidence="5">Acyltransferase</fullName>
    </submittedName>
</protein>
<evidence type="ECO:0000256" key="2">
    <source>
        <dbReference type="ARBA" id="ARBA00022679"/>
    </source>
</evidence>
<comment type="pathway">
    <text evidence="1">Lipid metabolism.</text>
</comment>
<dbReference type="CDD" id="cd07989">
    <property type="entry name" value="LPLAT_AGPAT-like"/>
    <property type="match status" value="1"/>
</dbReference>
<proteinExistence type="predicted"/>
<dbReference type="PANTHER" id="PTHR10434:SF40">
    <property type="entry name" value="1-ACYL-SN-GLYCEROL-3-PHOSPHATE ACYLTRANSFERASE"/>
    <property type="match status" value="1"/>
</dbReference>
<dbReference type="Proteomes" id="UP000315010">
    <property type="component" value="Unassembled WGS sequence"/>
</dbReference>
<evidence type="ECO:0000313" key="5">
    <source>
        <dbReference type="EMBL" id="TWT76546.1"/>
    </source>
</evidence>
<dbReference type="InterPro" id="IPR002123">
    <property type="entry name" value="Plipid/glycerol_acylTrfase"/>
</dbReference>
<accession>A0A5C5YNR0</accession>
<organism evidence="5 6">
    <name type="scientific">Novipirellula herctigrandis</name>
    <dbReference type="NCBI Taxonomy" id="2527986"/>
    <lineage>
        <taxon>Bacteria</taxon>
        <taxon>Pseudomonadati</taxon>
        <taxon>Planctomycetota</taxon>
        <taxon>Planctomycetia</taxon>
        <taxon>Pirellulales</taxon>
        <taxon>Pirellulaceae</taxon>
        <taxon>Novipirellula</taxon>
    </lineage>
</organism>
<dbReference type="Pfam" id="PF01553">
    <property type="entry name" value="Acyltransferase"/>
    <property type="match status" value="1"/>
</dbReference>
<sequence>MILDRPYQFIPPNRNDLWPAFIHGFRIFDRYLHKKEGVVSYECRNAELLRESVDRGDGILLAPNHCRYADPLVLGWLARSSKRHVYAMASWHLFNTGWFDSFAIQRMGGFSVFREGPDRQSLELAIEILVEAHRPLILFPEGTTNRTNDILKPLLDGVTFIARQAARRKSKRDGGNVVIHPVAIKYLCSEAIDAWAGAQLEQIETHLGWRRPPKLPLLERTLRVAAALLSLREVEYLGSSRSGPLPERRDALIEHLLSSTETQLGLVTSANEEPSEKQDALIDVRSRVRTIRSAVNSQWFVGNPDDEERMALRSNVVAADLAQELLSYPNDYLNRESVTDTRIVETIQRMQESFFGKADVGVPLHAVIETDDAIPVPCEKAPRGVEDPLLTKVRERLGEMLGRLSKEARPLS</sequence>
<comment type="caution">
    <text evidence="5">The sequence shown here is derived from an EMBL/GenBank/DDBJ whole genome shotgun (WGS) entry which is preliminary data.</text>
</comment>
<dbReference type="PANTHER" id="PTHR10434">
    <property type="entry name" value="1-ACYL-SN-GLYCEROL-3-PHOSPHATE ACYLTRANSFERASE"/>
    <property type="match status" value="1"/>
</dbReference>